<accession>A0A6G6V0T5</accession>
<dbReference type="InterPro" id="IPR021333">
    <property type="entry name" value="DUF2946"/>
</dbReference>
<protein>
    <submittedName>
        <fullName evidence="1">DUF2946 domain-containing protein</fullName>
    </submittedName>
</protein>
<organism evidence="1 2">
    <name type="scientific">Pseudomonas monteilii</name>
    <dbReference type="NCBI Taxonomy" id="76759"/>
    <lineage>
        <taxon>Bacteria</taxon>
        <taxon>Pseudomonadati</taxon>
        <taxon>Pseudomonadota</taxon>
        <taxon>Gammaproteobacteria</taxon>
        <taxon>Pseudomonadales</taxon>
        <taxon>Pseudomonadaceae</taxon>
        <taxon>Pseudomonas</taxon>
    </lineage>
</organism>
<dbReference type="AlphaFoldDB" id="A0A6G6V0T5"/>
<evidence type="ECO:0000313" key="2">
    <source>
        <dbReference type="Proteomes" id="UP000440965"/>
    </source>
</evidence>
<dbReference type="Pfam" id="PF11162">
    <property type="entry name" value="DUF2946"/>
    <property type="match status" value="1"/>
</dbReference>
<evidence type="ECO:0000313" key="1">
    <source>
        <dbReference type="EMBL" id="MVF51956.1"/>
    </source>
</evidence>
<sequence>MNHPPTRRAIIAWALYFSVLFNVFSCGLGHGQMLGLALNGIGGQFCSLGSDTSALAVKDLSALPDSGLATPFSCPLCAAGFMHLVFLAALAWLLSNIDRRAFARAPLGHAPPRYCWPSSNPRASPR</sequence>
<dbReference type="Proteomes" id="UP000440965">
    <property type="component" value="Unassembled WGS sequence"/>
</dbReference>
<name>A0A6G6V0T5_9PSED</name>
<comment type="caution">
    <text evidence="1">The sequence shown here is derived from an EMBL/GenBank/DDBJ whole genome shotgun (WGS) entry which is preliminary data.</text>
</comment>
<dbReference type="EMBL" id="WEIK01000024">
    <property type="protein sequence ID" value="MVF51956.1"/>
    <property type="molecule type" value="Genomic_DNA"/>
</dbReference>
<dbReference type="RefSeq" id="WP_060497279.1">
    <property type="nucleotide sequence ID" value="NZ_CP014062.1"/>
</dbReference>
<proteinExistence type="predicted"/>
<reference evidence="1 2" key="1">
    <citation type="submission" date="2019-10" db="EMBL/GenBank/DDBJ databases">
        <title>XDR Pseudomonas monteilii producing IMP-16 from LCR.</title>
        <authorList>
            <person name="Ballaben A."/>
            <person name="Doi Y."/>
        </authorList>
    </citation>
    <scope>NUCLEOTIDE SEQUENCE [LARGE SCALE GENOMIC DNA]</scope>
    <source>
        <strain evidence="1 2">597/14</strain>
    </source>
</reference>
<gene>
    <name evidence="1" type="ORF">F9Z43_22160</name>
</gene>